<feature type="region of interest" description="Disordered" evidence="1">
    <location>
        <begin position="27"/>
        <end position="81"/>
    </location>
</feature>
<feature type="compositionally biased region" description="Basic and acidic residues" evidence="1">
    <location>
        <begin position="45"/>
        <end position="64"/>
    </location>
</feature>
<keyword evidence="3" id="KW-1185">Reference proteome</keyword>
<reference evidence="2 3" key="1">
    <citation type="journal article" date="2019" name="Sci. Rep.">
        <title>Orb-weaving spider Araneus ventricosus genome elucidates the spidroin gene catalogue.</title>
        <authorList>
            <person name="Kono N."/>
            <person name="Nakamura H."/>
            <person name="Ohtoshi R."/>
            <person name="Moran D.A.P."/>
            <person name="Shinohara A."/>
            <person name="Yoshida Y."/>
            <person name="Fujiwara M."/>
            <person name="Mori M."/>
            <person name="Tomita M."/>
            <person name="Arakawa K."/>
        </authorList>
    </citation>
    <scope>NUCLEOTIDE SEQUENCE [LARGE SCALE GENOMIC DNA]</scope>
</reference>
<dbReference type="AlphaFoldDB" id="A0A4Y2A8V7"/>
<evidence type="ECO:0000313" key="2">
    <source>
        <dbReference type="EMBL" id="GBL76198.1"/>
    </source>
</evidence>
<sequence>MIQDVRGISGMRDWKAGHGSLVLGESQASDQLMVGHTQRSKSRREHVVGDSMERESEAESERGVRIRKGSPSPNPNGESESLTRYGYFPFSEFVPFGRIRVLSFLLRSRILGFVPE</sequence>
<proteinExistence type="predicted"/>
<organism evidence="2 3">
    <name type="scientific">Araneus ventricosus</name>
    <name type="common">Orbweaver spider</name>
    <name type="synonym">Epeira ventricosa</name>
    <dbReference type="NCBI Taxonomy" id="182803"/>
    <lineage>
        <taxon>Eukaryota</taxon>
        <taxon>Metazoa</taxon>
        <taxon>Ecdysozoa</taxon>
        <taxon>Arthropoda</taxon>
        <taxon>Chelicerata</taxon>
        <taxon>Arachnida</taxon>
        <taxon>Araneae</taxon>
        <taxon>Araneomorphae</taxon>
        <taxon>Entelegynae</taxon>
        <taxon>Araneoidea</taxon>
        <taxon>Araneidae</taxon>
        <taxon>Araneus</taxon>
    </lineage>
</organism>
<accession>A0A4Y2A8V7</accession>
<evidence type="ECO:0000256" key="1">
    <source>
        <dbReference type="SAM" id="MobiDB-lite"/>
    </source>
</evidence>
<dbReference type="Proteomes" id="UP000499080">
    <property type="component" value="Unassembled WGS sequence"/>
</dbReference>
<evidence type="ECO:0000313" key="3">
    <source>
        <dbReference type="Proteomes" id="UP000499080"/>
    </source>
</evidence>
<feature type="compositionally biased region" description="Low complexity" evidence="1">
    <location>
        <begin position="69"/>
        <end position="80"/>
    </location>
</feature>
<comment type="caution">
    <text evidence="2">The sequence shown here is derived from an EMBL/GenBank/DDBJ whole genome shotgun (WGS) entry which is preliminary data.</text>
</comment>
<name>A0A4Y2A8V7_ARAVE</name>
<dbReference type="EMBL" id="BGPR01000009">
    <property type="protein sequence ID" value="GBL76198.1"/>
    <property type="molecule type" value="Genomic_DNA"/>
</dbReference>
<gene>
    <name evidence="2" type="ORF">AVEN_234472_1</name>
</gene>
<protein>
    <submittedName>
        <fullName evidence="2">Uncharacterized protein</fullName>
    </submittedName>
</protein>